<dbReference type="SMART" id="SM00050">
    <property type="entry name" value="DISIN"/>
    <property type="match status" value="1"/>
</dbReference>
<keyword evidence="9" id="KW-0732">Signal</keyword>
<evidence type="ECO:0000256" key="19">
    <source>
        <dbReference type="SAM" id="MobiDB-lite"/>
    </source>
</evidence>
<dbReference type="Pfam" id="PF13574">
    <property type="entry name" value="Reprolysin_2"/>
    <property type="match status" value="1"/>
</dbReference>
<evidence type="ECO:0000256" key="12">
    <source>
        <dbReference type="ARBA" id="ARBA00022989"/>
    </source>
</evidence>
<evidence type="ECO:0000256" key="5">
    <source>
        <dbReference type="ARBA" id="ARBA00022670"/>
    </source>
</evidence>
<dbReference type="InterPro" id="IPR034025">
    <property type="entry name" value="ADAM10_ADAM17"/>
</dbReference>
<feature type="active site" evidence="18">
    <location>
        <position position="508"/>
    </location>
</feature>
<comment type="cofactor">
    <cofactor evidence="2">
        <name>Zn(2+)</name>
        <dbReference type="ChEBI" id="CHEBI:29105"/>
    </cofactor>
</comment>
<feature type="binding site" evidence="18">
    <location>
        <position position="507"/>
    </location>
    <ligand>
        <name>Zn(2+)</name>
        <dbReference type="ChEBI" id="CHEBI:29105"/>
        <note>catalytic</note>
    </ligand>
</feature>
<accession>A0A6P3YCD0</accession>
<dbReference type="InterPro" id="IPR024079">
    <property type="entry name" value="MetalloPept_cat_dom_sf"/>
</dbReference>
<evidence type="ECO:0000256" key="18">
    <source>
        <dbReference type="PROSITE-ProRule" id="PRU00276"/>
    </source>
</evidence>
<evidence type="ECO:0000256" key="13">
    <source>
        <dbReference type="ARBA" id="ARBA00023049"/>
    </source>
</evidence>
<evidence type="ECO:0000313" key="24">
    <source>
        <dbReference type="RefSeq" id="XP_014488685.1"/>
    </source>
</evidence>
<dbReference type="RefSeq" id="XP_014488685.1">
    <property type="nucleotide sequence ID" value="XM_014633199.1"/>
</dbReference>
<dbReference type="PANTHER" id="PTHR45702:SF3">
    <property type="entry name" value="KUZBANIAN-LIKE, ISOFORM A"/>
    <property type="match status" value="1"/>
</dbReference>
<keyword evidence="5" id="KW-0645">Protease</keyword>
<dbReference type="InterPro" id="IPR049038">
    <property type="entry name" value="ADAM10_Cys-rich"/>
</dbReference>
<comment type="catalytic activity">
    <reaction evidence="1">
        <text>Endopeptidase of broad specificity.</text>
        <dbReference type="EC" id="3.4.24.81"/>
    </reaction>
</comment>
<evidence type="ECO:0000256" key="1">
    <source>
        <dbReference type="ARBA" id="ARBA00001809"/>
    </source>
</evidence>
<sequence length="1173" mass="130935">MRVVALAVGEGGEEDEEEEEEEEKETEEPTVKEYERYTGYYGVHGPAMYPVTTTAAGNKNSRFATTCSIFFLPSLPPLLLLLLLLLLLPTLILTIVVDASPLHPTPPHKDITFGSYIKYYEVATYDTAALRQYRNRIRRNVADPVDEQPLILHLKTLERSWTIRLVHDASLFSKDATFEGTNGPISFDTSHSYIGTVLEDENAVVQGIVTKDGLFDGSVVTRFEEYYIEPTNRYLNKNEDTSPPYHSIAYRTSDVIIPPHPSCASHQLHQGALRNSFDRYRYNHSEAFYEPLFVERDSSYLKENNARILTSETNDDITYADKTSDRDRIARHLHKRATVDPRKTTCMLYLQADHQFFTRYGTEEACIEVMTRHVQRVNSIYKHTDFNQDGRPDNIGFMIKRVKVHSEDALRDPNYRFPGNYGVEKYLELFSEEDYDTFCLAYMFTYRDFEMGTLGLAWTGDLKNAGGVCEKNGHYRGSMKSLNTGIVTLLNYGKHVPPAVSHVTLAHEIGHNFGSPHDPEQCTPGGEDGNFIMFARATSGDKRNNNRFSPCSLNAINPVLNSKARSVKGCFTEPSVSLCGNGVVEEGEECDCGWEEDCRDLCCFPQRRYQSDKEPPCKLTPGSVCSPSQGPCCTAECNLRFGDKCRDDNGCRDASFCDGRSPYCPPSINKPNKTICNRELVCFMGECTGSICLAYGLESCQCIPDSNDPPTKACELCCRHPGENQPCLSSFDWNSPPYDIPDIFSKPGTPCNDYNGYCDVFQKCREVDPSGPLATLRKLLLSDESLATFRRWVAEHWYAAALIILATISLLVVSMRLLGKRPDLKLKSVTIIHSSTTETVRLPPEGTEGVTVHPPAVRAKLPLNRKVREKRRHRKHKDGSHVDKSNKDIMAKKKQNQTKRSSTAAADDFVRKRPAETALAVVQENKRKKVTSATRDKAQGGNNNAAGSSGDDKQKRKKHHKKEVIDYSAIQTEKDPEPNTDPKSKVRSWLLASSQCRLPETPRTNAIGLPKSKSTPVGLTAGGGVGIRATVLKQIPSARRSGAEAREAKNSSSGSSVARKERARLQVVYKPPFRFSVKLRKSDKVAQAPQAIVSPSTATANHINIDRTKLPRTGVLLRTGAKRKDRVRIGRARQIAPTGIGNDLPEPANSDLHTVPSDLEVLLSESEFLFSDT</sequence>
<evidence type="ECO:0000256" key="3">
    <source>
        <dbReference type="ARBA" id="ARBA00004479"/>
    </source>
</evidence>
<comment type="subcellular location">
    <subcellularLocation>
        <location evidence="3">Membrane</location>
        <topology evidence="3">Single-pass type I membrane protein</topology>
    </subcellularLocation>
</comment>
<gene>
    <name evidence="24" type="primary">LOC106751921</name>
</gene>
<evidence type="ECO:0000256" key="11">
    <source>
        <dbReference type="ARBA" id="ARBA00022833"/>
    </source>
</evidence>
<feature type="compositionally biased region" description="Low complexity" evidence="19">
    <location>
        <begin position="940"/>
        <end position="949"/>
    </location>
</feature>
<dbReference type="GO" id="GO:0005886">
    <property type="term" value="C:plasma membrane"/>
    <property type="evidence" value="ECO:0007669"/>
    <property type="project" value="TreeGrafter"/>
</dbReference>
<evidence type="ECO:0000313" key="23">
    <source>
        <dbReference type="Proteomes" id="UP000515204"/>
    </source>
</evidence>
<dbReference type="GO" id="GO:0006509">
    <property type="term" value="P:membrane protein ectodomain proteolysis"/>
    <property type="evidence" value="ECO:0007669"/>
    <property type="project" value="TreeGrafter"/>
</dbReference>
<dbReference type="InterPro" id="IPR001762">
    <property type="entry name" value="Disintegrin_dom"/>
</dbReference>
<dbReference type="InterPro" id="IPR001590">
    <property type="entry name" value="Peptidase_M12B"/>
</dbReference>
<keyword evidence="11 18" id="KW-0862">Zinc</keyword>
<feature type="region of interest" description="Disordered" evidence="19">
    <location>
        <begin position="863"/>
        <end position="986"/>
    </location>
</feature>
<feature type="transmembrane region" description="Helical" evidence="20">
    <location>
        <begin position="78"/>
        <end position="97"/>
    </location>
</feature>
<evidence type="ECO:0000256" key="17">
    <source>
        <dbReference type="ARBA" id="ARBA00023180"/>
    </source>
</evidence>
<dbReference type="Pfam" id="PF00200">
    <property type="entry name" value="Disintegrin"/>
    <property type="match status" value="1"/>
</dbReference>
<keyword evidence="16" id="KW-1015">Disulfide bond</keyword>
<evidence type="ECO:0000259" key="21">
    <source>
        <dbReference type="PROSITE" id="PS50214"/>
    </source>
</evidence>
<evidence type="ECO:0000256" key="16">
    <source>
        <dbReference type="ARBA" id="ARBA00023157"/>
    </source>
</evidence>
<dbReference type="PROSITE" id="PS50215">
    <property type="entry name" value="ADAM_MEPRO"/>
    <property type="match status" value="1"/>
</dbReference>
<feature type="binding site" evidence="18">
    <location>
        <position position="511"/>
    </location>
    <ligand>
        <name>Zn(2+)</name>
        <dbReference type="ChEBI" id="CHEBI:29105"/>
        <note>catalytic</note>
    </ligand>
</feature>
<dbReference type="InterPro" id="IPR051489">
    <property type="entry name" value="ADAM_Metalloproteinase"/>
</dbReference>
<name>A0A6P3YCD0_DINQU</name>
<dbReference type="SUPFAM" id="SSF57552">
    <property type="entry name" value="Blood coagulation inhibitor (disintegrin)"/>
    <property type="match status" value="1"/>
</dbReference>
<evidence type="ECO:0000256" key="9">
    <source>
        <dbReference type="ARBA" id="ARBA00022729"/>
    </source>
</evidence>
<keyword evidence="17" id="KW-0325">Glycoprotein</keyword>
<feature type="domain" description="Peptidase M12B" evidence="22">
    <location>
        <begin position="344"/>
        <end position="562"/>
    </location>
</feature>
<dbReference type="GO" id="GO:0007219">
    <property type="term" value="P:Notch signaling pathway"/>
    <property type="evidence" value="ECO:0007669"/>
    <property type="project" value="TreeGrafter"/>
</dbReference>
<keyword evidence="14 20" id="KW-0472">Membrane</keyword>
<keyword evidence="13 24" id="KW-0482">Metalloprotease</keyword>
<dbReference type="AlphaFoldDB" id="A0A6P3YCD0"/>
<feature type="domain" description="Disintegrin" evidence="21">
    <location>
        <begin position="576"/>
        <end position="672"/>
    </location>
</feature>
<evidence type="ECO:0000256" key="15">
    <source>
        <dbReference type="ARBA" id="ARBA00023145"/>
    </source>
</evidence>
<keyword evidence="12 20" id="KW-1133">Transmembrane helix</keyword>
<feature type="region of interest" description="Disordered" evidence="19">
    <location>
        <begin position="1"/>
        <end position="30"/>
    </location>
</feature>
<comment type="caution">
    <text evidence="18">Lacks conserved residue(s) required for the propagation of feature annotation.</text>
</comment>
<feature type="compositionally biased region" description="Basic and acidic residues" evidence="19">
    <location>
        <begin position="972"/>
        <end position="984"/>
    </location>
</feature>
<dbReference type="Gene3D" id="4.10.70.10">
    <property type="entry name" value="Disintegrin domain"/>
    <property type="match status" value="1"/>
</dbReference>
<feature type="region of interest" description="Disordered" evidence="19">
    <location>
        <begin position="1038"/>
        <end position="1060"/>
    </location>
</feature>
<reference evidence="24" key="1">
    <citation type="submission" date="2025-08" db="UniProtKB">
        <authorList>
            <consortium name="RefSeq"/>
        </authorList>
    </citation>
    <scope>IDENTIFICATION</scope>
</reference>
<evidence type="ECO:0000256" key="4">
    <source>
        <dbReference type="ARBA" id="ARBA00012332"/>
    </source>
</evidence>
<dbReference type="SUPFAM" id="SSF55486">
    <property type="entry name" value="Metalloproteases ('zincins'), catalytic domain"/>
    <property type="match status" value="1"/>
</dbReference>
<keyword evidence="6" id="KW-0165">Cleavage on pair of basic residues</keyword>
<evidence type="ECO:0000256" key="10">
    <source>
        <dbReference type="ARBA" id="ARBA00022801"/>
    </source>
</evidence>
<dbReference type="GeneID" id="106751921"/>
<evidence type="ECO:0000256" key="8">
    <source>
        <dbReference type="ARBA" id="ARBA00022723"/>
    </source>
</evidence>
<dbReference type="GO" id="GO:0004222">
    <property type="term" value="F:metalloendopeptidase activity"/>
    <property type="evidence" value="ECO:0007669"/>
    <property type="project" value="InterPro"/>
</dbReference>
<feature type="compositionally biased region" description="Basic and acidic residues" evidence="19">
    <location>
        <begin position="879"/>
        <end position="891"/>
    </location>
</feature>
<dbReference type="InterPro" id="IPR036436">
    <property type="entry name" value="Disintegrin_dom_sf"/>
</dbReference>
<feature type="compositionally biased region" description="Basic residues" evidence="19">
    <location>
        <begin position="863"/>
        <end position="878"/>
    </location>
</feature>
<feature type="transmembrane region" description="Helical" evidence="20">
    <location>
        <begin position="797"/>
        <end position="818"/>
    </location>
</feature>
<dbReference type="PANTHER" id="PTHR45702">
    <property type="entry name" value="ADAM10/ADAM17 METALLOPEPTIDASE FAMILY MEMBER"/>
    <property type="match status" value="1"/>
</dbReference>
<dbReference type="EC" id="3.4.24.81" evidence="4"/>
<protein>
    <recommendedName>
        <fullName evidence="4">ADAM10 endopeptidase</fullName>
        <ecNumber evidence="4">3.4.24.81</ecNumber>
    </recommendedName>
</protein>
<evidence type="ECO:0000256" key="14">
    <source>
        <dbReference type="ARBA" id="ARBA00023136"/>
    </source>
</evidence>
<dbReference type="KEGG" id="dqu:106751921"/>
<dbReference type="CDD" id="cd04270">
    <property type="entry name" value="ZnMc_TACE_like"/>
    <property type="match status" value="1"/>
</dbReference>
<organism evidence="23 24">
    <name type="scientific">Dinoponera quadriceps</name>
    <name type="common">South American ant</name>
    <dbReference type="NCBI Taxonomy" id="609295"/>
    <lineage>
        <taxon>Eukaryota</taxon>
        <taxon>Metazoa</taxon>
        <taxon>Ecdysozoa</taxon>
        <taxon>Arthropoda</taxon>
        <taxon>Hexapoda</taxon>
        <taxon>Insecta</taxon>
        <taxon>Pterygota</taxon>
        <taxon>Neoptera</taxon>
        <taxon>Endopterygota</taxon>
        <taxon>Hymenoptera</taxon>
        <taxon>Apocrita</taxon>
        <taxon>Aculeata</taxon>
        <taxon>Formicoidea</taxon>
        <taxon>Formicidae</taxon>
        <taxon>Ponerinae</taxon>
        <taxon>Ponerini</taxon>
        <taxon>Dinoponera</taxon>
    </lineage>
</organism>
<dbReference type="Gene3D" id="3.40.390.10">
    <property type="entry name" value="Collagenase (Catalytic Domain)"/>
    <property type="match status" value="1"/>
</dbReference>
<dbReference type="OrthoDB" id="2149267at2759"/>
<evidence type="ECO:0000256" key="7">
    <source>
        <dbReference type="ARBA" id="ARBA00022692"/>
    </source>
</evidence>
<dbReference type="PROSITE" id="PS50214">
    <property type="entry name" value="DISINTEGRIN_2"/>
    <property type="match status" value="1"/>
</dbReference>
<evidence type="ECO:0000256" key="20">
    <source>
        <dbReference type="SAM" id="Phobius"/>
    </source>
</evidence>
<proteinExistence type="predicted"/>
<evidence type="ECO:0000256" key="6">
    <source>
        <dbReference type="ARBA" id="ARBA00022685"/>
    </source>
</evidence>
<dbReference type="Proteomes" id="UP000515204">
    <property type="component" value="Unplaced"/>
</dbReference>
<keyword evidence="15" id="KW-0865">Zymogen</keyword>
<keyword evidence="8 18" id="KW-0479">Metal-binding</keyword>
<evidence type="ECO:0000256" key="2">
    <source>
        <dbReference type="ARBA" id="ARBA00001947"/>
    </source>
</evidence>
<feature type="binding site" evidence="18">
    <location>
        <position position="517"/>
    </location>
    <ligand>
        <name>Zn(2+)</name>
        <dbReference type="ChEBI" id="CHEBI:29105"/>
        <note>catalytic</note>
    </ligand>
</feature>
<keyword evidence="7 20" id="KW-0812">Transmembrane</keyword>
<evidence type="ECO:0000259" key="22">
    <source>
        <dbReference type="PROSITE" id="PS50215"/>
    </source>
</evidence>
<dbReference type="Pfam" id="PF21299">
    <property type="entry name" value="ADAM10_Cys-rich"/>
    <property type="match status" value="1"/>
</dbReference>
<dbReference type="GO" id="GO:0046872">
    <property type="term" value="F:metal ion binding"/>
    <property type="evidence" value="ECO:0007669"/>
    <property type="project" value="UniProtKB-KW"/>
</dbReference>
<feature type="compositionally biased region" description="Acidic residues" evidence="19">
    <location>
        <begin position="11"/>
        <end position="26"/>
    </location>
</feature>
<keyword evidence="23" id="KW-1185">Reference proteome</keyword>
<keyword evidence="10" id="KW-0378">Hydrolase</keyword>